<evidence type="ECO:0000256" key="3">
    <source>
        <dbReference type="ARBA" id="ARBA00022801"/>
    </source>
</evidence>
<gene>
    <name evidence="6" type="ORF">PRZ01_07885</name>
</gene>
<name>A0ABT5KTJ9_9BURK</name>
<dbReference type="PANTHER" id="PTHR31609">
    <property type="entry name" value="YDJC DEACETYLASE FAMILY MEMBER"/>
    <property type="match status" value="1"/>
</dbReference>
<dbReference type="Pfam" id="PF04794">
    <property type="entry name" value="YdjC"/>
    <property type="match status" value="1"/>
</dbReference>
<sequence>MKRIQICADDYGFDDAVSRGILDCIDAGRISATSCMVLSPVWADWAGALRERSGAADYGLHLDINEFADYAPGQGLSAWIRQGYFRQLDRSQLRSWIATQLDAFEAQMKRAPDYVDGHQHVHQLPQLREELLRAVTQRYGPRCAVRSTQTRVWRGSKAAVIAALGSAALRRGARKAGLRANRDFAGVYGFEATASFSELAAGWLASLPDGGLMMTHPGQNGATQTRHDPIRAARVREWQFWMGEEAGELLASLGVQLGMSEDWPLA</sequence>
<proteinExistence type="predicted"/>
<dbReference type="InterPro" id="IPR011330">
    <property type="entry name" value="Glyco_hydro/deAcase_b/a-brl"/>
</dbReference>
<dbReference type="EMBL" id="JAQQXS010000006">
    <property type="protein sequence ID" value="MDC8785107.1"/>
    <property type="molecule type" value="Genomic_DNA"/>
</dbReference>
<dbReference type="CDD" id="cd10807">
    <property type="entry name" value="YdjC_like_3"/>
    <property type="match status" value="1"/>
</dbReference>
<keyword evidence="2" id="KW-0479">Metal-binding</keyword>
<keyword evidence="5" id="KW-0119">Carbohydrate metabolism</keyword>
<dbReference type="RefSeq" id="WP_273596224.1">
    <property type="nucleotide sequence ID" value="NZ_JAQQXS010000006.1"/>
</dbReference>
<comment type="cofactor">
    <cofactor evidence="1">
        <name>Mg(2+)</name>
        <dbReference type="ChEBI" id="CHEBI:18420"/>
    </cofactor>
</comment>
<keyword evidence="3" id="KW-0378">Hydrolase</keyword>
<evidence type="ECO:0000313" key="6">
    <source>
        <dbReference type="EMBL" id="MDC8785107.1"/>
    </source>
</evidence>
<dbReference type="Gene3D" id="3.20.20.370">
    <property type="entry name" value="Glycoside hydrolase/deacetylase"/>
    <property type="match status" value="1"/>
</dbReference>
<keyword evidence="7" id="KW-1185">Reference proteome</keyword>
<evidence type="ECO:0000256" key="2">
    <source>
        <dbReference type="ARBA" id="ARBA00022723"/>
    </source>
</evidence>
<accession>A0ABT5KTJ9</accession>
<evidence type="ECO:0000256" key="1">
    <source>
        <dbReference type="ARBA" id="ARBA00001946"/>
    </source>
</evidence>
<organism evidence="6 7">
    <name type="scientific">Roseateles koreensis</name>
    <dbReference type="NCBI Taxonomy" id="2987526"/>
    <lineage>
        <taxon>Bacteria</taxon>
        <taxon>Pseudomonadati</taxon>
        <taxon>Pseudomonadota</taxon>
        <taxon>Betaproteobacteria</taxon>
        <taxon>Burkholderiales</taxon>
        <taxon>Sphaerotilaceae</taxon>
        <taxon>Roseateles</taxon>
    </lineage>
</organism>
<keyword evidence="4" id="KW-0460">Magnesium</keyword>
<comment type="caution">
    <text evidence="6">The sequence shown here is derived from an EMBL/GenBank/DDBJ whole genome shotgun (WGS) entry which is preliminary data.</text>
</comment>
<dbReference type="Proteomes" id="UP001219862">
    <property type="component" value="Unassembled WGS sequence"/>
</dbReference>
<evidence type="ECO:0000313" key="7">
    <source>
        <dbReference type="Proteomes" id="UP001219862"/>
    </source>
</evidence>
<reference evidence="6 7" key="1">
    <citation type="submission" date="2022-10" db="EMBL/GenBank/DDBJ databases">
        <title>paucibacter sp. hw8 Genome sequencing.</title>
        <authorList>
            <person name="Park S."/>
        </authorList>
    </citation>
    <scope>NUCLEOTIDE SEQUENCE [LARGE SCALE GENOMIC DNA]</scope>
    <source>
        <strain evidence="7">hw8</strain>
    </source>
</reference>
<protein>
    <submittedName>
        <fullName evidence="6">ChbG/HpnK family deacetylase</fullName>
    </submittedName>
</protein>
<evidence type="ECO:0000256" key="4">
    <source>
        <dbReference type="ARBA" id="ARBA00022842"/>
    </source>
</evidence>
<dbReference type="PANTHER" id="PTHR31609:SF1">
    <property type="entry name" value="CARBOHYDRATE DEACETYLASE"/>
    <property type="match status" value="1"/>
</dbReference>
<dbReference type="SUPFAM" id="SSF88713">
    <property type="entry name" value="Glycoside hydrolase/deacetylase"/>
    <property type="match status" value="1"/>
</dbReference>
<dbReference type="InterPro" id="IPR006879">
    <property type="entry name" value="YdjC-like"/>
</dbReference>
<evidence type="ECO:0000256" key="5">
    <source>
        <dbReference type="ARBA" id="ARBA00023277"/>
    </source>
</evidence>